<accession>A0A9D3UEH5</accession>
<gene>
    <name evidence="2" type="ORF">J1N35_040912</name>
</gene>
<dbReference type="GO" id="GO:0010073">
    <property type="term" value="P:meristem maintenance"/>
    <property type="evidence" value="ECO:0007669"/>
    <property type="project" value="InterPro"/>
</dbReference>
<dbReference type="AlphaFoldDB" id="A0A9D3UEH5"/>
<dbReference type="PANTHER" id="PTHR46033">
    <property type="entry name" value="PROTEIN MAIN-LIKE 2"/>
    <property type="match status" value="1"/>
</dbReference>
<reference evidence="2 3" key="1">
    <citation type="journal article" date="2021" name="Plant Biotechnol. J.">
        <title>Multi-omics assisted identification of the key and species-specific regulatory components of drought-tolerant mechanisms in Gossypium stocksii.</title>
        <authorList>
            <person name="Yu D."/>
            <person name="Ke L."/>
            <person name="Zhang D."/>
            <person name="Wu Y."/>
            <person name="Sun Y."/>
            <person name="Mei J."/>
            <person name="Sun J."/>
            <person name="Sun Y."/>
        </authorList>
    </citation>
    <scope>NUCLEOTIDE SEQUENCE [LARGE SCALE GENOMIC DNA]</scope>
    <source>
        <strain evidence="3">cv. E1</strain>
        <tissue evidence="2">Leaf</tissue>
    </source>
</reference>
<dbReference type="InterPro" id="IPR044824">
    <property type="entry name" value="MAIN-like"/>
</dbReference>
<evidence type="ECO:0000313" key="2">
    <source>
        <dbReference type="EMBL" id="KAH1039169.1"/>
    </source>
</evidence>
<dbReference type="PANTHER" id="PTHR46033:SF8">
    <property type="entry name" value="PROTEIN MAINTENANCE OF MERISTEMS-LIKE"/>
    <property type="match status" value="1"/>
</dbReference>
<evidence type="ECO:0000259" key="1">
    <source>
        <dbReference type="Pfam" id="PF10536"/>
    </source>
</evidence>
<name>A0A9D3UEH5_9ROSI</name>
<protein>
    <recommendedName>
        <fullName evidence="1">Aminotransferase-like plant mobile domain-containing protein</fullName>
    </recommendedName>
</protein>
<comment type="caution">
    <text evidence="2">The sequence shown here is derived from an EMBL/GenBank/DDBJ whole genome shotgun (WGS) entry which is preliminary data.</text>
</comment>
<dbReference type="OrthoDB" id="693110at2759"/>
<dbReference type="Proteomes" id="UP000828251">
    <property type="component" value="Unassembled WGS sequence"/>
</dbReference>
<dbReference type="Pfam" id="PF10536">
    <property type="entry name" value="PMD"/>
    <property type="match status" value="1"/>
</dbReference>
<feature type="domain" description="Aminotransferase-like plant mobile" evidence="1">
    <location>
        <begin position="14"/>
        <end position="59"/>
    </location>
</feature>
<dbReference type="EMBL" id="JAIQCV010000012">
    <property type="protein sequence ID" value="KAH1039169.1"/>
    <property type="molecule type" value="Genomic_DNA"/>
</dbReference>
<evidence type="ECO:0000313" key="3">
    <source>
        <dbReference type="Proteomes" id="UP000828251"/>
    </source>
</evidence>
<keyword evidence="3" id="KW-1185">Reference proteome</keyword>
<sequence>MGKHMIFEIRGHLGYKFDLQQISALAERWRPETHTFHLPCGACTIALEDRVLQLGLPVERPVIIRSGIVSDKVTPC</sequence>
<dbReference type="InterPro" id="IPR019557">
    <property type="entry name" value="AminoTfrase-like_pln_mobile"/>
</dbReference>
<proteinExistence type="predicted"/>
<organism evidence="2 3">
    <name type="scientific">Gossypium stocksii</name>
    <dbReference type="NCBI Taxonomy" id="47602"/>
    <lineage>
        <taxon>Eukaryota</taxon>
        <taxon>Viridiplantae</taxon>
        <taxon>Streptophyta</taxon>
        <taxon>Embryophyta</taxon>
        <taxon>Tracheophyta</taxon>
        <taxon>Spermatophyta</taxon>
        <taxon>Magnoliopsida</taxon>
        <taxon>eudicotyledons</taxon>
        <taxon>Gunneridae</taxon>
        <taxon>Pentapetalae</taxon>
        <taxon>rosids</taxon>
        <taxon>malvids</taxon>
        <taxon>Malvales</taxon>
        <taxon>Malvaceae</taxon>
        <taxon>Malvoideae</taxon>
        <taxon>Gossypium</taxon>
    </lineage>
</organism>